<dbReference type="InterPro" id="IPR004220">
    <property type="entry name" value="5-COMe_2-OHmuconate_Isoase"/>
</dbReference>
<accession>A0A7V8FLB7</accession>
<dbReference type="PANTHER" id="PTHR37950">
    <property type="entry name" value="4-HYDROXYPHENYLACETATE CATABOLISM PROTEIN"/>
    <property type="match status" value="1"/>
</dbReference>
<gene>
    <name evidence="1" type="ORF">GAK30_03279</name>
</gene>
<dbReference type="Pfam" id="PF02962">
    <property type="entry name" value="CHMI"/>
    <property type="match status" value="1"/>
</dbReference>
<dbReference type="PANTHER" id="PTHR37950:SF1">
    <property type="entry name" value="4-HYDROXYPHENYLACETATE CATABOLISM PROTEIN"/>
    <property type="match status" value="1"/>
</dbReference>
<dbReference type="Gene3D" id="3.30.429.10">
    <property type="entry name" value="Macrophage Migration Inhibitory Factor"/>
    <property type="match status" value="1"/>
</dbReference>
<reference evidence="2" key="1">
    <citation type="journal article" date="2020" name="MBio">
        <title>Horizontal gene transfer to a defensive symbiont with a reduced genome amongst a multipartite beetle microbiome.</title>
        <authorList>
            <person name="Waterworth S.C."/>
            <person name="Florez L.V."/>
            <person name="Rees E.R."/>
            <person name="Hertweck C."/>
            <person name="Kaltenpoth M."/>
            <person name="Kwan J.C."/>
        </authorList>
    </citation>
    <scope>NUCLEOTIDE SEQUENCE [LARGE SCALE GENOMIC DNA]</scope>
</reference>
<evidence type="ECO:0008006" key="3">
    <source>
        <dbReference type="Google" id="ProtNLM"/>
    </source>
</evidence>
<name>A0A7V8FLB7_9BURK</name>
<sequence>MPHLIIEYSGNLTDFDTSGALKALNQAVAASGQVADTLDIKARAVRQDTYFVGEPGEDQTRHGFVHVTLLLLAGRTPQAKLAISQSLMEVLQTLHYPPSLRVQFSVELRDMERETYGKAFRPASA</sequence>
<dbReference type="CDD" id="cd00580">
    <property type="entry name" value="CHMI"/>
    <property type="match status" value="1"/>
</dbReference>
<dbReference type="GO" id="GO:0008704">
    <property type="term" value="F:5-carboxymethyl-2-hydroxymuconate delta-isomerase activity"/>
    <property type="evidence" value="ECO:0007669"/>
    <property type="project" value="InterPro"/>
</dbReference>
<dbReference type="AlphaFoldDB" id="A0A7V8FLB7"/>
<dbReference type="Proteomes" id="UP000461670">
    <property type="component" value="Unassembled WGS sequence"/>
</dbReference>
<evidence type="ECO:0000313" key="2">
    <source>
        <dbReference type="Proteomes" id="UP000461670"/>
    </source>
</evidence>
<evidence type="ECO:0000313" key="1">
    <source>
        <dbReference type="EMBL" id="KAF1019137.1"/>
    </source>
</evidence>
<protein>
    <recommendedName>
        <fullName evidence="3">5-carboxymethyl-2-hydroxymuconate isomerase</fullName>
    </recommendedName>
</protein>
<organism evidence="1 2">
    <name type="scientific">Paracidovorax wautersii</name>
    <dbReference type="NCBI Taxonomy" id="1177982"/>
    <lineage>
        <taxon>Bacteria</taxon>
        <taxon>Pseudomonadati</taxon>
        <taxon>Pseudomonadota</taxon>
        <taxon>Betaproteobacteria</taxon>
        <taxon>Burkholderiales</taxon>
        <taxon>Comamonadaceae</taxon>
        <taxon>Paracidovorax</taxon>
    </lineage>
</organism>
<proteinExistence type="predicted"/>
<dbReference type="InterPro" id="IPR014347">
    <property type="entry name" value="Tautomerase/MIF_sf"/>
</dbReference>
<dbReference type="EMBL" id="WNDQ01000063">
    <property type="protein sequence ID" value="KAF1019137.1"/>
    <property type="molecule type" value="Genomic_DNA"/>
</dbReference>
<dbReference type="SUPFAM" id="SSF55331">
    <property type="entry name" value="Tautomerase/MIF"/>
    <property type="match status" value="1"/>
</dbReference>
<comment type="caution">
    <text evidence="1">The sequence shown here is derived from an EMBL/GenBank/DDBJ whole genome shotgun (WGS) entry which is preliminary data.</text>
</comment>